<gene>
    <name evidence="2" type="ORF">DILT_LOCUS11957</name>
</gene>
<reference evidence="2 3" key="1">
    <citation type="submission" date="2018-11" db="EMBL/GenBank/DDBJ databases">
        <authorList>
            <consortium name="Pathogen Informatics"/>
        </authorList>
    </citation>
    <scope>NUCLEOTIDE SEQUENCE [LARGE SCALE GENOMIC DNA]</scope>
</reference>
<sequence length="105" mass="12084">MPPPLRICICEGCITSDKRGIAGVNVICSIDRQTNRFVDFFHTELYPDYGEIVRLVEDIEALHTHQNMVSLPTIQYYYAFALNRRNGKGDREKALKVINEVRTPQ</sequence>
<feature type="domain" description="MAP3K TRAFs-binding" evidence="1">
    <location>
        <begin position="48"/>
        <end position="101"/>
    </location>
</feature>
<dbReference type="Pfam" id="PF13281">
    <property type="entry name" value="MAP3K_TRAF_bd"/>
    <property type="match status" value="1"/>
</dbReference>
<accession>A0A3P7PDI3</accession>
<organism evidence="2 3">
    <name type="scientific">Dibothriocephalus latus</name>
    <name type="common">Fish tapeworm</name>
    <name type="synonym">Diphyllobothrium latum</name>
    <dbReference type="NCBI Taxonomy" id="60516"/>
    <lineage>
        <taxon>Eukaryota</taxon>
        <taxon>Metazoa</taxon>
        <taxon>Spiralia</taxon>
        <taxon>Lophotrochozoa</taxon>
        <taxon>Platyhelminthes</taxon>
        <taxon>Cestoda</taxon>
        <taxon>Eucestoda</taxon>
        <taxon>Diphyllobothriidea</taxon>
        <taxon>Diphyllobothriidae</taxon>
        <taxon>Dibothriocephalus</taxon>
    </lineage>
</organism>
<evidence type="ECO:0000259" key="1">
    <source>
        <dbReference type="Pfam" id="PF13281"/>
    </source>
</evidence>
<dbReference type="EMBL" id="UYRU01064753">
    <property type="protein sequence ID" value="VDN16126.1"/>
    <property type="molecule type" value="Genomic_DNA"/>
</dbReference>
<evidence type="ECO:0000313" key="3">
    <source>
        <dbReference type="Proteomes" id="UP000281553"/>
    </source>
</evidence>
<evidence type="ECO:0000313" key="2">
    <source>
        <dbReference type="EMBL" id="VDN16126.1"/>
    </source>
</evidence>
<proteinExistence type="predicted"/>
<dbReference type="AlphaFoldDB" id="A0A3P7PDI3"/>
<keyword evidence="3" id="KW-1185">Reference proteome</keyword>
<name>A0A3P7PDI3_DIBLA</name>
<dbReference type="Proteomes" id="UP000281553">
    <property type="component" value="Unassembled WGS sequence"/>
</dbReference>
<dbReference type="OrthoDB" id="275301at2759"/>
<protein>
    <recommendedName>
        <fullName evidence="1">MAP3K TRAFs-binding domain-containing protein</fullName>
    </recommendedName>
</protein>
<dbReference type="InterPro" id="IPR025136">
    <property type="entry name" value="MAP3K_TRAF-bd"/>
</dbReference>